<keyword evidence="3 6" id="KW-0812">Transmembrane</keyword>
<keyword evidence="9" id="KW-1185">Reference proteome</keyword>
<feature type="transmembrane region" description="Helical" evidence="6">
    <location>
        <begin position="72"/>
        <end position="92"/>
    </location>
</feature>
<feature type="transmembrane region" description="Helical" evidence="6">
    <location>
        <begin position="253"/>
        <end position="278"/>
    </location>
</feature>
<dbReference type="GO" id="GO:0022857">
    <property type="term" value="F:transmembrane transporter activity"/>
    <property type="evidence" value="ECO:0007669"/>
    <property type="project" value="InterPro"/>
</dbReference>
<evidence type="ECO:0000313" key="9">
    <source>
        <dbReference type="Proteomes" id="UP000649179"/>
    </source>
</evidence>
<keyword evidence="5 6" id="KW-0472">Membrane</keyword>
<keyword evidence="2" id="KW-0813">Transport</keyword>
<dbReference type="CDD" id="cd17321">
    <property type="entry name" value="MFS_MMR_MDR_like"/>
    <property type="match status" value="1"/>
</dbReference>
<accession>A0A917F027</accession>
<feature type="transmembrane region" description="Helical" evidence="6">
    <location>
        <begin position="98"/>
        <end position="118"/>
    </location>
</feature>
<name>A0A917F027_9ACTN</name>
<comment type="caution">
    <text evidence="8">The sequence shown here is derived from an EMBL/GenBank/DDBJ whole genome shotgun (WGS) entry which is preliminary data.</text>
</comment>
<feature type="transmembrane region" description="Helical" evidence="6">
    <location>
        <begin position="409"/>
        <end position="431"/>
    </location>
</feature>
<dbReference type="InterPro" id="IPR020846">
    <property type="entry name" value="MFS_dom"/>
</dbReference>
<evidence type="ECO:0000256" key="1">
    <source>
        <dbReference type="ARBA" id="ARBA00004651"/>
    </source>
</evidence>
<evidence type="ECO:0000256" key="6">
    <source>
        <dbReference type="SAM" id="Phobius"/>
    </source>
</evidence>
<dbReference type="Pfam" id="PF07690">
    <property type="entry name" value="MFS_1"/>
    <property type="match status" value="1"/>
</dbReference>
<evidence type="ECO:0000313" key="8">
    <source>
        <dbReference type="EMBL" id="GGF38547.1"/>
    </source>
</evidence>
<organism evidence="8 9">
    <name type="scientific">Marmoricola endophyticus</name>
    <dbReference type="NCBI Taxonomy" id="2040280"/>
    <lineage>
        <taxon>Bacteria</taxon>
        <taxon>Bacillati</taxon>
        <taxon>Actinomycetota</taxon>
        <taxon>Actinomycetes</taxon>
        <taxon>Propionibacteriales</taxon>
        <taxon>Nocardioidaceae</taxon>
        <taxon>Marmoricola</taxon>
    </lineage>
</organism>
<dbReference type="PANTHER" id="PTHR42718">
    <property type="entry name" value="MAJOR FACILITATOR SUPERFAMILY MULTIDRUG TRANSPORTER MFSC"/>
    <property type="match status" value="1"/>
</dbReference>
<feature type="transmembrane region" description="Helical" evidence="6">
    <location>
        <begin position="157"/>
        <end position="175"/>
    </location>
</feature>
<keyword evidence="4 6" id="KW-1133">Transmembrane helix</keyword>
<dbReference type="Gene3D" id="1.20.1250.20">
    <property type="entry name" value="MFS general substrate transporter like domains"/>
    <property type="match status" value="1"/>
</dbReference>
<feature type="transmembrane region" description="Helical" evidence="6">
    <location>
        <begin position="343"/>
        <end position="373"/>
    </location>
</feature>
<proteinExistence type="predicted"/>
<dbReference type="SUPFAM" id="SSF103473">
    <property type="entry name" value="MFS general substrate transporter"/>
    <property type="match status" value="1"/>
</dbReference>
<feature type="transmembrane region" description="Helical" evidence="6">
    <location>
        <begin position="187"/>
        <end position="208"/>
    </location>
</feature>
<dbReference type="Gene3D" id="1.20.1720.10">
    <property type="entry name" value="Multidrug resistance protein D"/>
    <property type="match status" value="1"/>
</dbReference>
<evidence type="ECO:0000259" key="7">
    <source>
        <dbReference type="PROSITE" id="PS50850"/>
    </source>
</evidence>
<feature type="transmembrane region" description="Helical" evidence="6">
    <location>
        <begin position="41"/>
        <end position="60"/>
    </location>
</feature>
<comment type="subcellular location">
    <subcellularLocation>
        <location evidence="1">Cell membrane</location>
        <topology evidence="1">Multi-pass membrane protein</topology>
    </subcellularLocation>
</comment>
<dbReference type="AlphaFoldDB" id="A0A917F027"/>
<dbReference type="PANTHER" id="PTHR42718:SF9">
    <property type="entry name" value="MAJOR FACILITATOR SUPERFAMILY MULTIDRUG TRANSPORTER MFSC"/>
    <property type="match status" value="1"/>
</dbReference>
<dbReference type="InterPro" id="IPR011701">
    <property type="entry name" value="MFS"/>
</dbReference>
<feature type="transmembrane region" description="Helical" evidence="6">
    <location>
        <begin position="290"/>
        <end position="311"/>
    </location>
</feature>
<dbReference type="EMBL" id="BMKQ01000001">
    <property type="protein sequence ID" value="GGF38547.1"/>
    <property type="molecule type" value="Genomic_DNA"/>
</dbReference>
<dbReference type="PROSITE" id="PS50850">
    <property type="entry name" value="MFS"/>
    <property type="match status" value="1"/>
</dbReference>
<dbReference type="InterPro" id="IPR036259">
    <property type="entry name" value="MFS_trans_sf"/>
</dbReference>
<evidence type="ECO:0000256" key="3">
    <source>
        <dbReference type="ARBA" id="ARBA00022692"/>
    </source>
</evidence>
<evidence type="ECO:0000256" key="2">
    <source>
        <dbReference type="ARBA" id="ARBA00022448"/>
    </source>
</evidence>
<protein>
    <submittedName>
        <fullName evidence="8">MFS transporter</fullName>
    </submittedName>
</protein>
<dbReference type="Proteomes" id="UP000649179">
    <property type="component" value="Unassembled WGS sequence"/>
</dbReference>
<gene>
    <name evidence="8" type="primary">mmr</name>
    <name evidence="8" type="ORF">GCM10011519_10190</name>
</gene>
<feature type="transmembrane region" description="Helical" evidence="6">
    <location>
        <begin position="214"/>
        <end position="232"/>
    </location>
</feature>
<reference evidence="8" key="1">
    <citation type="journal article" date="2014" name="Int. J. Syst. Evol. Microbiol.">
        <title>Complete genome sequence of Corynebacterium casei LMG S-19264T (=DSM 44701T), isolated from a smear-ripened cheese.</title>
        <authorList>
            <consortium name="US DOE Joint Genome Institute (JGI-PGF)"/>
            <person name="Walter F."/>
            <person name="Albersmeier A."/>
            <person name="Kalinowski J."/>
            <person name="Ruckert C."/>
        </authorList>
    </citation>
    <scope>NUCLEOTIDE SEQUENCE</scope>
    <source>
        <strain evidence="8">CGMCC 1.16067</strain>
    </source>
</reference>
<sequence length="439" mass="42893">MALVALSLTFGLVQLDATIVNVALDSVRADLGGGLAQTQWLVDAYAVPFAALLLAAGALGDRWGHRRTCLTGFAVFALASVPAALAGTWAVLLSARVLQGVGAALMLPASLALVRDLFPEPGARQRALGVWGGIASVGFAAGPVVGGLLISTLGWPAVFWLNVPVAVVVASTIALTGPPDRPRPRRASATSTALGVLALGSVVAAIVQAGQDRLVTAAVLGLVAVAAGAAYVRSERRSTRPLVPAEVRGSRALQGVLATGFGFNFTMYGALLCTSLVLQGREGLSPLEGGLAVLPMAVVVGVGATASGYAAARTGPRAPMLAGLCLGGVGVVLVGLSGPLGSAVLLVVGLATSGLISLAMPAMTSVALDAVAAGDAGLAGGALNAVRQVGGAVGVAVMGALLNAGGGSIGLLAAGAAGVVAVGIAVAGALVGTSREVER</sequence>
<evidence type="ECO:0000256" key="5">
    <source>
        <dbReference type="ARBA" id="ARBA00023136"/>
    </source>
</evidence>
<feature type="domain" description="Major facilitator superfamily (MFS) profile" evidence="7">
    <location>
        <begin position="2"/>
        <end position="435"/>
    </location>
</feature>
<evidence type="ECO:0000256" key="4">
    <source>
        <dbReference type="ARBA" id="ARBA00022989"/>
    </source>
</evidence>
<feature type="transmembrane region" description="Helical" evidence="6">
    <location>
        <begin position="318"/>
        <end position="337"/>
    </location>
</feature>
<dbReference type="GO" id="GO:0005886">
    <property type="term" value="C:plasma membrane"/>
    <property type="evidence" value="ECO:0007669"/>
    <property type="project" value="UniProtKB-SubCell"/>
</dbReference>
<feature type="transmembrane region" description="Helical" evidence="6">
    <location>
        <begin position="130"/>
        <end position="151"/>
    </location>
</feature>
<reference evidence="8" key="2">
    <citation type="submission" date="2020-09" db="EMBL/GenBank/DDBJ databases">
        <authorList>
            <person name="Sun Q."/>
            <person name="Zhou Y."/>
        </authorList>
    </citation>
    <scope>NUCLEOTIDE SEQUENCE</scope>
    <source>
        <strain evidence="8">CGMCC 1.16067</strain>
    </source>
</reference>
<feature type="transmembrane region" description="Helical" evidence="6">
    <location>
        <begin position="385"/>
        <end position="403"/>
    </location>
</feature>